<evidence type="ECO:0000313" key="2">
    <source>
        <dbReference type="Proteomes" id="UP000276133"/>
    </source>
</evidence>
<dbReference type="Proteomes" id="UP000276133">
    <property type="component" value="Unassembled WGS sequence"/>
</dbReference>
<organism evidence="1 2">
    <name type="scientific">Brachionus plicatilis</name>
    <name type="common">Marine rotifer</name>
    <name type="synonym">Brachionus muelleri</name>
    <dbReference type="NCBI Taxonomy" id="10195"/>
    <lineage>
        <taxon>Eukaryota</taxon>
        <taxon>Metazoa</taxon>
        <taxon>Spiralia</taxon>
        <taxon>Gnathifera</taxon>
        <taxon>Rotifera</taxon>
        <taxon>Eurotatoria</taxon>
        <taxon>Monogononta</taxon>
        <taxon>Pseudotrocha</taxon>
        <taxon>Ploima</taxon>
        <taxon>Brachionidae</taxon>
        <taxon>Brachionus</taxon>
    </lineage>
</organism>
<comment type="caution">
    <text evidence="1">The sequence shown here is derived from an EMBL/GenBank/DDBJ whole genome shotgun (WGS) entry which is preliminary data.</text>
</comment>
<dbReference type="EMBL" id="REGN01006989">
    <property type="protein sequence ID" value="RNA07594.1"/>
    <property type="molecule type" value="Genomic_DNA"/>
</dbReference>
<protein>
    <submittedName>
        <fullName evidence="1">Uncharacterized protein</fullName>
    </submittedName>
</protein>
<keyword evidence="2" id="KW-1185">Reference proteome</keyword>
<gene>
    <name evidence="1" type="ORF">BpHYR1_035959</name>
</gene>
<name>A0A3M7Q8U9_BRAPC</name>
<reference evidence="1 2" key="1">
    <citation type="journal article" date="2018" name="Sci. Rep.">
        <title>Genomic signatures of local adaptation to the degree of environmental predictability in rotifers.</title>
        <authorList>
            <person name="Franch-Gras L."/>
            <person name="Hahn C."/>
            <person name="Garcia-Roger E.M."/>
            <person name="Carmona M.J."/>
            <person name="Serra M."/>
            <person name="Gomez A."/>
        </authorList>
    </citation>
    <scope>NUCLEOTIDE SEQUENCE [LARGE SCALE GENOMIC DNA]</scope>
    <source>
        <strain evidence="1">HYR1</strain>
    </source>
</reference>
<proteinExistence type="predicted"/>
<evidence type="ECO:0000313" key="1">
    <source>
        <dbReference type="EMBL" id="RNA07594.1"/>
    </source>
</evidence>
<sequence length="69" mass="8030">MYPHRRVFSKCNCEKCLIQSSCTPIYTLMPALIKDGRNWNFVLENVPTSCQSNCDFANILIYYCEERAS</sequence>
<dbReference type="AlphaFoldDB" id="A0A3M7Q8U9"/>
<accession>A0A3M7Q8U9</accession>